<proteinExistence type="inferred from homology"/>
<dbReference type="PANTHER" id="PTHR43201:SF5">
    <property type="entry name" value="MEDIUM-CHAIN ACYL-COA LIGASE ACSF2, MITOCHONDRIAL"/>
    <property type="match status" value="1"/>
</dbReference>
<evidence type="ECO:0000313" key="6">
    <source>
        <dbReference type="Proteomes" id="UP000230886"/>
    </source>
</evidence>
<dbReference type="PANTHER" id="PTHR43201">
    <property type="entry name" value="ACYL-COA SYNTHETASE"/>
    <property type="match status" value="1"/>
</dbReference>
<dbReference type="InterPro" id="IPR025110">
    <property type="entry name" value="AMP-bd_C"/>
</dbReference>
<accession>A0A2A5IZ86</accession>
<evidence type="ECO:0000259" key="4">
    <source>
        <dbReference type="Pfam" id="PF13193"/>
    </source>
</evidence>
<dbReference type="Gene3D" id="3.40.50.12780">
    <property type="entry name" value="N-terminal domain of ligase-like"/>
    <property type="match status" value="1"/>
</dbReference>
<evidence type="ECO:0000259" key="3">
    <source>
        <dbReference type="Pfam" id="PF00501"/>
    </source>
</evidence>
<dbReference type="InterPro" id="IPR045851">
    <property type="entry name" value="AMP-bd_C_sf"/>
</dbReference>
<evidence type="ECO:0000256" key="2">
    <source>
        <dbReference type="ARBA" id="ARBA00022598"/>
    </source>
</evidence>
<dbReference type="GO" id="GO:0006631">
    <property type="term" value="P:fatty acid metabolic process"/>
    <property type="evidence" value="ECO:0007669"/>
    <property type="project" value="TreeGrafter"/>
</dbReference>
<evidence type="ECO:0000256" key="1">
    <source>
        <dbReference type="ARBA" id="ARBA00006432"/>
    </source>
</evidence>
<reference evidence="5 6" key="1">
    <citation type="submission" date="2017-07" db="EMBL/GenBank/DDBJ databases">
        <title>Draft sequence of Rhodococcus enclensis 23b-28.</title>
        <authorList>
            <person name="Besaury L."/>
            <person name="Sancelme M."/>
            <person name="Amato P."/>
            <person name="Lallement A."/>
            <person name="Delort A.-M."/>
        </authorList>
    </citation>
    <scope>NUCLEOTIDE SEQUENCE [LARGE SCALE GENOMIC DNA]</scope>
    <source>
        <strain evidence="5 6">23b-28</strain>
    </source>
</reference>
<name>A0A2A5IZ86_RHOSG</name>
<dbReference type="InterPro" id="IPR020845">
    <property type="entry name" value="AMP-binding_CS"/>
</dbReference>
<protein>
    <recommendedName>
        <fullName evidence="7">ATP-dependent acyl-CoA ligase</fullName>
    </recommendedName>
</protein>
<evidence type="ECO:0008006" key="7">
    <source>
        <dbReference type="Google" id="ProtNLM"/>
    </source>
</evidence>
<dbReference type="SUPFAM" id="SSF56801">
    <property type="entry name" value="Acetyl-CoA synthetase-like"/>
    <property type="match status" value="1"/>
</dbReference>
<dbReference type="PROSITE" id="PS00455">
    <property type="entry name" value="AMP_BINDING"/>
    <property type="match status" value="1"/>
</dbReference>
<gene>
    <name evidence="5" type="ORF">CHR55_32425</name>
</gene>
<keyword evidence="2" id="KW-0436">Ligase</keyword>
<dbReference type="Gene3D" id="3.30.300.30">
    <property type="match status" value="1"/>
</dbReference>
<dbReference type="RefSeq" id="WP_099698992.1">
    <property type="nucleotide sequence ID" value="NZ_NOVD01000071.1"/>
</dbReference>
<dbReference type="GO" id="GO:0031956">
    <property type="term" value="F:medium-chain fatty acid-CoA ligase activity"/>
    <property type="evidence" value="ECO:0007669"/>
    <property type="project" value="TreeGrafter"/>
</dbReference>
<dbReference type="Proteomes" id="UP000230886">
    <property type="component" value="Unassembled WGS sequence"/>
</dbReference>
<feature type="domain" description="AMP-dependent synthetase/ligase" evidence="3">
    <location>
        <begin position="13"/>
        <end position="367"/>
    </location>
</feature>
<dbReference type="EMBL" id="NOVD01000071">
    <property type="protein sequence ID" value="PCK22432.1"/>
    <property type="molecule type" value="Genomic_DNA"/>
</dbReference>
<comment type="similarity">
    <text evidence="1">Belongs to the ATP-dependent AMP-binding enzyme family.</text>
</comment>
<sequence length="538" mass="59139">MSIQESLYALFSESTAKYPNQPFLAAPRRLASLWGVDTEITYSETLSRVKELAAIYSSKHFGEGDRIALAFESQPQYFFHYLALNSLGICAVPLNTDLTPPEIAYQLAHSKSAAVVCLPALVTLLEESITLSGRSIQIAVDSPEHLKAQSDDIVRPMSDSPRDRAAAILYTSGTTGNPKGCVLSNVYVQESGRYYADLHGDVAVAPETERMMNPLPLYHMNSMVTTAGAAIQRGACLILPGRFSAKNWWNDVAETGATRFNYLGIMIPALLAQPESPLDKMHSVKFAFGAGVDPAAHARFEERFGIGLMEVWGMTETGRFLIVDREPRHIDTRACGRTLPGLEAKIIDDLGQDLPDGETGELVVRHSAENPRYGFFSGYLDNEKETEKAWEGGWFHSGDLCTRSSDGMFFFVDRRKNIVRRSGENISSAEVEAVLAEHSSVAQVAVLAVPDAMRDEEVLACVVTNGTASDDLTTATAMFAHAQSRLAYYKVPGWIYFVDTLPTTGTQKIQKHRIFPGGFTSDIPGLFDLRSMKKRKSA</sequence>
<evidence type="ECO:0000313" key="5">
    <source>
        <dbReference type="EMBL" id="PCK22432.1"/>
    </source>
</evidence>
<dbReference type="InterPro" id="IPR000873">
    <property type="entry name" value="AMP-dep_synth/lig_dom"/>
</dbReference>
<feature type="domain" description="AMP-binding enzyme C-terminal" evidence="4">
    <location>
        <begin position="430"/>
        <end position="508"/>
    </location>
</feature>
<comment type="caution">
    <text evidence="5">The sequence shown here is derived from an EMBL/GenBank/DDBJ whole genome shotgun (WGS) entry which is preliminary data.</text>
</comment>
<dbReference type="Pfam" id="PF00501">
    <property type="entry name" value="AMP-binding"/>
    <property type="match status" value="1"/>
</dbReference>
<dbReference type="InterPro" id="IPR042099">
    <property type="entry name" value="ANL_N_sf"/>
</dbReference>
<dbReference type="AlphaFoldDB" id="A0A2A5IZ86"/>
<dbReference type="Pfam" id="PF13193">
    <property type="entry name" value="AMP-binding_C"/>
    <property type="match status" value="1"/>
</dbReference>
<organism evidence="5 6">
    <name type="scientific">Rhodococcus qingshengii</name>
    <dbReference type="NCBI Taxonomy" id="334542"/>
    <lineage>
        <taxon>Bacteria</taxon>
        <taxon>Bacillati</taxon>
        <taxon>Actinomycetota</taxon>
        <taxon>Actinomycetes</taxon>
        <taxon>Mycobacteriales</taxon>
        <taxon>Nocardiaceae</taxon>
        <taxon>Rhodococcus</taxon>
        <taxon>Rhodococcus erythropolis group</taxon>
    </lineage>
</organism>